<gene>
    <name evidence="1" type="ORF">METZ01_LOCUS136560</name>
</gene>
<protein>
    <submittedName>
        <fullName evidence="1">Uncharacterized protein</fullName>
    </submittedName>
</protein>
<proteinExistence type="predicted"/>
<reference evidence="1" key="1">
    <citation type="submission" date="2018-05" db="EMBL/GenBank/DDBJ databases">
        <authorList>
            <person name="Lanie J.A."/>
            <person name="Ng W.-L."/>
            <person name="Kazmierczak K.M."/>
            <person name="Andrzejewski T.M."/>
            <person name="Davidsen T.M."/>
            <person name="Wayne K.J."/>
            <person name="Tettelin H."/>
            <person name="Glass J.I."/>
            <person name="Rusch D."/>
            <person name="Podicherti R."/>
            <person name="Tsui H.-C.T."/>
            <person name="Winkler M.E."/>
        </authorList>
    </citation>
    <scope>NUCLEOTIDE SEQUENCE</scope>
</reference>
<dbReference type="EMBL" id="UINC01019781">
    <property type="protein sequence ID" value="SVA83706.1"/>
    <property type="molecule type" value="Genomic_DNA"/>
</dbReference>
<dbReference type="AlphaFoldDB" id="A0A381Z337"/>
<sequence>MDQDWPTFIVKATERVYQIGLVGDVSAFYVHFSPDKLTTKAAGEWKQF</sequence>
<accession>A0A381Z337</accession>
<organism evidence="1">
    <name type="scientific">marine metagenome</name>
    <dbReference type="NCBI Taxonomy" id="408172"/>
    <lineage>
        <taxon>unclassified sequences</taxon>
        <taxon>metagenomes</taxon>
        <taxon>ecological metagenomes</taxon>
    </lineage>
</organism>
<evidence type="ECO:0000313" key="1">
    <source>
        <dbReference type="EMBL" id="SVA83706.1"/>
    </source>
</evidence>
<name>A0A381Z337_9ZZZZ</name>